<accession>A0A5N5GBF4</accession>
<dbReference type="EMBL" id="SMOL01000487">
    <property type="protein sequence ID" value="KAB2611091.1"/>
    <property type="molecule type" value="Genomic_DNA"/>
</dbReference>
<protein>
    <submittedName>
        <fullName evidence="2">Uncharacterized protein</fullName>
    </submittedName>
</protein>
<keyword evidence="3" id="KW-1185">Reference proteome</keyword>
<evidence type="ECO:0000256" key="1">
    <source>
        <dbReference type="SAM" id="MobiDB-lite"/>
    </source>
</evidence>
<feature type="compositionally biased region" description="Low complexity" evidence="1">
    <location>
        <begin position="52"/>
        <end position="62"/>
    </location>
</feature>
<organism evidence="2 3">
    <name type="scientific">Pyrus ussuriensis x Pyrus communis</name>
    <dbReference type="NCBI Taxonomy" id="2448454"/>
    <lineage>
        <taxon>Eukaryota</taxon>
        <taxon>Viridiplantae</taxon>
        <taxon>Streptophyta</taxon>
        <taxon>Embryophyta</taxon>
        <taxon>Tracheophyta</taxon>
        <taxon>Spermatophyta</taxon>
        <taxon>Magnoliopsida</taxon>
        <taxon>eudicotyledons</taxon>
        <taxon>Gunneridae</taxon>
        <taxon>Pentapetalae</taxon>
        <taxon>rosids</taxon>
        <taxon>fabids</taxon>
        <taxon>Rosales</taxon>
        <taxon>Rosaceae</taxon>
        <taxon>Amygdaloideae</taxon>
        <taxon>Maleae</taxon>
        <taxon>Pyrus</taxon>
    </lineage>
</organism>
<dbReference type="PANTHER" id="PTHR33144:SF25">
    <property type="entry name" value="DUF4216 DOMAIN-CONTAINING PROTEIN"/>
    <property type="match status" value="1"/>
</dbReference>
<dbReference type="PANTHER" id="PTHR33144">
    <property type="entry name" value="OS10G0409366 PROTEIN-RELATED"/>
    <property type="match status" value="1"/>
</dbReference>
<evidence type="ECO:0000313" key="2">
    <source>
        <dbReference type="EMBL" id="KAB2611091.1"/>
    </source>
</evidence>
<dbReference type="Proteomes" id="UP000327157">
    <property type="component" value="Chromosome 17"/>
</dbReference>
<comment type="caution">
    <text evidence="2">The sequence shown here is derived from an EMBL/GenBank/DDBJ whole genome shotgun (WGS) entry which is preliminary data.</text>
</comment>
<dbReference type="AlphaFoldDB" id="A0A5N5GBF4"/>
<reference evidence="2 3" key="1">
    <citation type="submission" date="2019-09" db="EMBL/GenBank/DDBJ databases">
        <authorList>
            <person name="Ou C."/>
        </authorList>
    </citation>
    <scope>NUCLEOTIDE SEQUENCE [LARGE SCALE GENOMIC DNA]</scope>
    <source>
        <strain evidence="2">S2</strain>
        <tissue evidence="2">Leaf</tissue>
    </source>
</reference>
<reference evidence="2 3" key="3">
    <citation type="submission" date="2019-11" db="EMBL/GenBank/DDBJ databases">
        <title>A de novo genome assembly of a pear dwarfing rootstock.</title>
        <authorList>
            <person name="Wang F."/>
            <person name="Wang J."/>
            <person name="Li S."/>
            <person name="Zhang Y."/>
            <person name="Fang M."/>
            <person name="Ma L."/>
            <person name="Zhao Y."/>
            <person name="Jiang S."/>
        </authorList>
    </citation>
    <scope>NUCLEOTIDE SEQUENCE [LARGE SCALE GENOMIC DNA]</scope>
    <source>
        <strain evidence="2">S2</strain>
        <tissue evidence="2">Leaf</tissue>
    </source>
</reference>
<feature type="region of interest" description="Disordered" evidence="1">
    <location>
        <begin position="45"/>
        <end position="75"/>
    </location>
</feature>
<dbReference type="OrthoDB" id="1708998at2759"/>
<reference evidence="3" key="2">
    <citation type="submission" date="2019-10" db="EMBL/GenBank/DDBJ databases">
        <title>A de novo genome assembly of a pear dwarfing rootstock.</title>
        <authorList>
            <person name="Wang F."/>
            <person name="Wang J."/>
            <person name="Li S."/>
            <person name="Zhang Y."/>
            <person name="Fang M."/>
            <person name="Ma L."/>
            <person name="Zhao Y."/>
            <person name="Jiang S."/>
        </authorList>
    </citation>
    <scope>NUCLEOTIDE SEQUENCE [LARGE SCALE GENOMIC DNA]</scope>
</reference>
<proteinExistence type="predicted"/>
<evidence type="ECO:0000313" key="3">
    <source>
        <dbReference type="Proteomes" id="UP000327157"/>
    </source>
</evidence>
<sequence length="303" mass="34984">MSHLIRSREAVTTTPLNLVDLVAPQVSQALTSSASSVTLPVSARCGHRCPRTPDTTSTSTTDASGSQQAKKNTRGPCCQLKTAKVTWVTNGRIMIRYDGQHLFAPTGEQHNALAYDIGHVVRTYCHMQWKSWKAMPDEVRMKTNYNFNDINDDMLAYFNRLFAKRYKQWKSDLHQYFETFDDSLVALEEGCPKEFEDWEDNWVWLCNHFQESSYVKKAKANKINREKKTFLHHLGLRPFSYRMEGVQNSRRSMSLETFMFDLGMSPPPSFFPRLRSSMWIPSRMWGGWGIPGDGNLEPFHHRS</sequence>
<gene>
    <name evidence="2" type="ORF">D8674_019123</name>
</gene>
<name>A0A5N5GBF4_9ROSA</name>